<accession>A0ABQ6DXZ9</accession>
<evidence type="ECO:0000256" key="10">
    <source>
        <dbReference type="SAM" id="Phobius"/>
    </source>
</evidence>
<evidence type="ECO:0000313" key="12">
    <source>
        <dbReference type="Proteomes" id="UP001157353"/>
    </source>
</evidence>
<feature type="transmembrane region" description="Helical" evidence="10">
    <location>
        <begin position="288"/>
        <end position="309"/>
    </location>
</feature>
<dbReference type="InterPro" id="IPR050222">
    <property type="entry name" value="MATE_MdtK"/>
</dbReference>
<evidence type="ECO:0000256" key="2">
    <source>
        <dbReference type="ARBA" id="ARBA00022448"/>
    </source>
</evidence>
<proteinExistence type="predicted"/>
<feature type="transmembrane region" description="Helical" evidence="10">
    <location>
        <begin position="193"/>
        <end position="218"/>
    </location>
</feature>
<evidence type="ECO:0000256" key="4">
    <source>
        <dbReference type="ARBA" id="ARBA00022475"/>
    </source>
</evidence>
<evidence type="ECO:0000256" key="6">
    <source>
        <dbReference type="ARBA" id="ARBA00022989"/>
    </source>
</evidence>
<keyword evidence="12" id="KW-1185">Reference proteome</keyword>
<feature type="transmembrane region" description="Helical" evidence="10">
    <location>
        <begin position="168"/>
        <end position="187"/>
    </location>
</feature>
<dbReference type="Proteomes" id="UP001157353">
    <property type="component" value="Unassembled WGS sequence"/>
</dbReference>
<feature type="transmembrane region" description="Helical" evidence="10">
    <location>
        <begin position="321"/>
        <end position="341"/>
    </location>
</feature>
<dbReference type="RefSeq" id="WP_284203172.1">
    <property type="nucleotide sequence ID" value="NZ_BSPQ01000002.1"/>
</dbReference>
<feature type="transmembrane region" description="Helical" evidence="10">
    <location>
        <begin position="393"/>
        <end position="414"/>
    </location>
</feature>
<keyword evidence="7" id="KW-0406">Ion transport</keyword>
<dbReference type="CDD" id="cd13131">
    <property type="entry name" value="MATE_NorM_like"/>
    <property type="match status" value="1"/>
</dbReference>
<reference evidence="12" key="1">
    <citation type="journal article" date="2019" name="Int. J. Syst. Evol. Microbiol.">
        <title>The Global Catalogue of Microorganisms (GCM) 10K type strain sequencing project: providing services to taxonomists for standard genome sequencing and annotation.</title>
        <authorList>
            <consortium name="The Broad Institute Genomics Platform"/>
            <consortium name="The Broad Institute Genome Sequencing Center for Infectious Disease"/>
            <person name="Wu L."/>
            <person name="Ma J."/>
        </authorList>
    </citation>
    <scope>NUCLEOTIDE SEQUENCE [LARGE SCALE GENOMIC DNA]</scope>
    <source>
        <strain evidence="12">NBRC 103166</strain>
    </source>
</reference>
<evidence type="ECO:0000256" key="5">
    <source>
        <dbReference type="ARBA" id="ARBA00022692"/>
    </source>
</evidence>
<keyword evidence="5 10" id="KW-0812">Transmembrane</keyword>
<evidence type="ECO:0000256" key="3">
    <source>
        <dbReference type="ARBA" id="ARBA00022449"/>
    </source>
</evidence>
<comment type="subcellular location">
    <subcellularLocation>
        <location evidence="1">Cell inner membrane</location>
        <topology evidence="1">Multi-pass membrane protein</topology>
    </subcellularLocation>
</comment>
<dbReference type="EMBL" id="BSPQ01000002">
    <property type="protein sequence ID" value="GLS90049.1"/>
    <property type="molecule type" value="Genomic_DNA"/>
</dbReference>
<evidence type="ECO:0000256" key="8">
    <source>
        <dbReference type="ARBA" id="ARBA00023136"/>
    </source>
</evidence>
<keyword evidence="6 10" id="KW-1133">Transmembrane helix</keyword>
<feature type="transmembrane region" description="Helical" evidence="10">
    <location>
        <begin position="246"/>
        <end position="268"/>
    </location>
</feature>
<dbReference type="InterPro" id="IPR048279">
    <property type="entry name" value="MdtK-like"/>
</dbReference>
<feature type="transmembrane region" description="Helical" evidence="10">
    <location>
        <begin position="95"/>
        <end position="116"/>
    </location>
</feature>
<keyword evidence="4" id="KW-1003">Cell membrane</keyword>
<evidence type="ECO:0000313" key="11">
    <source>
        <dbReference type="EMBL" id="GLS90049.1"/>
    </source>
</evidence>
<name>A0ABQ6DXZ9_9GAMM</name>
<keyword evidence="2" id="KW-0813">Transport</keyword>
<dbReference type="PANTHER" id="PTHR43298">
    <property type="entry name" value="MULTIDRUG RESISTANCE PROTEIN NORM-RELATED"/>
    <property type="match status" value="1"/>
</dbReference>
<dbReference type="PIRSF" id="PIRSF006603">
    <property type="entry name" value="DinF"/>
    <property type="match status" value="1"/>
</dbReference>
<keyword evidence="3" id="KW-0050">Antiport</keyword>
<sequence length="465" mass="49997">MSNNTSVVSRFSHESRILLKLSIPIMITQLATQAMGFADTAMAGRVSPIDLAAIALGTSLWLPVLLLLRGLIMALTPVTAFHHGAKNHDQIGVELVQMLWIVLASSIILIIYLNFGETILTAINVVPEVIPVASDYAMALTYGVPGIALFYTLNAFCEGMNNTKAPMVISIIGLLINLPINYILIYGKLGMPALGAVGSGFATSIVFWLMSLMLFLYIKQHQKYKHLLQVADLRPQLDRIWAMLKLGVPIGVNIAVCGSIFAVIALLIGRLGAANIAAAQIALNISSMTYMIPMSISFGITIRVGYALGRGDEAAAILKTKVGVINAVLISLFAASAFILFPEFITSIYTNDPVIAATATTLLMYTAIYQVSDALQTSISGALRGYKDTKIPMILACTAYWGVALPLGIILSMTDIIAPARGESGFWIAIITGLTLSALFMFLRLIYVVKQRNKPITIDANLALA</sequence>
<evidence type="ECO:0000256" key="1">
    <source>
        <dbReference type="ARBA" id="ARBA00004429"/>
    </source>
</evidence>
<feature type="transmembrane region" description="Helical" evidence="10">
    <location>
        <begin position="353"/>
        <end position="372"/>
    </location>
</feature>
<comment type="caution">
    <text evidence="11">The sequence shown here is derived from an EMBL/GenBank/DDBJ whole genome shotgun (WGS) entry which is preliminary data.</text>
</comment>
<dbReference type="InterPro" id="IPR002528">
    <property type="entry name" value="MATE_fam"/>
</dbReference>
<dbReference type="PANTHER" id="PTHR43298:SF2">
    <property type="entry name" value="FMN_FAD EXPORTER YEEO-RELATED"/>
    <property type="match status" value="1"/>
</dbReference>
<dbReference type="Pfam" id="PF01554">
    <property type="entry name" value="MatE"/>
    <property type="match status" value="2"/>
</dbReference>
<feature type="transmembrane region" description="Helical" evidence="10">
    <location>
        <begin position="21"/>
        <end position="39"/>
    </location>
</feature>
<protein>
    <recommendedName>
        <fullName evidence="9">Multidrug-efflux transporter</fullName>
    </recommendedName>
</protein>
<keyword evidence="8 10" id="KW-0472">Membrane</keyword>
<feature type="transmembrane region" description="Helical" evidence="10">
    <location>
        <begin position="426"/>
        <end position="447"/>
    </location>
</feature>
<organism evidence="11 12">
    <name type="scientific">Psychromonas marina</name>
    <dbReference type="NCBI Taxonomy" id="88364"/>
    <lineage>
        <taxon>Bacteria</taxon>
        <taxon>Pseudomonadati</taxon>
        <taxon>Pseudomonadota</taxon>
        <taxon>Gammaproteobacteria</taxon>
        <taxon>Alteromonadales</taxon>
        <taxon>Psychromonadaceae</taxon>
        <taxon>Psychromonas</taxon>
    </lineage>
</organism>
<feature type="transmembrane region" description="Helical" evidence="10">
    <location>
        <begin position="51"/>
        <end position="75"/>
    </location>
</feature>
<feature type="transmembrane region" description="Helical" evidence="10">
    <location>
        <begin position="136"/>
        <end position="156"/>
    </location>
</feature>
<gene>
    <name evidence="11" type="ORF">GCM10007916_11160</name>
</gene>
<dbReference type="NCBIfam" id="TIGR00797">
    <property type="entry name" value="matE"/>
    <property type="match status" value="1"/>
</dbReference>
<evidence type="ECO:0000256" key="9">
    <source>
        <dbReference type="ARBA" id="ARBA00031636"/>
    </source>
</evidence>
<evidence type="ECO:0000256" key="7">
    <source>
        <dbReference type="ARBA" id="ARBA00023065"/>
    </source>
</evidence>